<sequence length="62" mass="7109">MNASTANQTRFSRRLDDRREKVVPVHNAYRTRDFGVGYGRSSGYGTDRRYSGRAFTPMYANA</sequence>
<dbReference type="AlphaFoldDB" id="A0A7W3U1M5"/>
<gene>
    <name evidence="1" type="ORF">H4F99_02250</name>
</gene>
<dbReference type="EMBL" id="JACHTE010000001">
    <property type="protein sequence ID" value="MBB1087306.1"/>
    <property type="molecule type" value="Genomic_DNA"/>
</dbReference>
<proteinExistence type="predicted"/>
<name>A0A7W3U1M5_9GAMM</name>
<keyword evidence="2" id="KW-1185">Reference proteome</keyword>
<reference evidence="1 2" key="1">
    <citation type="submission" date="2020-07" db="EMBL/GenBank/DDBJ databases">
        <authorList>
            <person name="Xu S."/>
            <person name="Li A."/>
        </authorList>
    </citation>
    <scope>NUCLEOTIDE SEQUENCE [LARGE SCALE GENOMIC DNA]</scope>
    <source>
        <strain evidence="1 2">SG-8</strain>
    </source>
</reference>
<comment type="caution">
    <text evidence="1">The sequence shown here is derived from an EMBL/GenBank/DDBJ whole genome shotgun (WGS) entry which is preliminary data.</text>
</comment>
<organism evidence="1 2">
    <name type="scientific">Marilutibacter penaei</name>
    <dbReference type="NCBI Taxonomy" id="2759900"/>
    <lineage>
        <taxon>Bacteria</taxon>
        <taxon>Pseudomonadati</taxon>
        <taxon>Pseudomonadota</taxon>
        <taxon>Gammaproteobacteria</taxon>
        <taxon>Lysobacterales</taxon>
        <taxon>Lysobacteraceae</taxon>
        <taxon>Marilutibacter</taxon>
    </lineage>
</organism>
<dbReference type="Proteomes" id="UP000552587">
    <property type="component" value="Unassembled WGS sequence"/>
</dbReference>
<protein>
    <submittedName>
        <fullName evidence="1">Uncharacterized protein</fullName>
    </submittedName>
</protein>
<dbReference type="RefSeq" id="WP_182668075.1">
    <property type="nucleotide sequence ID" value="NZ_JACHTE010000001.1"/>
</dbReference>
<accession>A0A7W3U1M5</accession>
<evidence type="ECO:0000313" key="2">
    <source>
        <dbReference type="Proteomes" id="UP000552587"/>
    </source>
</evidence>
<evidence type="ECO:0000313" key="1">
    <source>
        <dbReference type="EMBL" id="MBB1087306.1"/>
    </source>
</evidence>